<evidence type="ECO:0000313" key="6">
    <source>
        <dbReference type="EMBL" id="RJL14485.1"/>
    </source>
</evidence>
<dbReference type="Proteomes" id="UP000283587">
    <property type="component" value="Unassembled WGS sequence"/>
</dbReference>
<dbReference type="InterPro" id="IPR009057">
    <property type="entry name" value="Homeodomain-like_sf"/>
</dbReference>
<comment type="caution">
    <text evidence="6">The sequence shown here is derived from an EMBL/GenBank/DDBJ whole genome shotgun (WGS) entry which is preliminary data.</text>
</comment>
<keyword evidence="3" id="KW-0804">Transcription</keyword>
<evidence type="ECO:0000256" key="4">
    <source>
        <dbReference type="PROSITE-ProRule" id="PRU00335"/>
    </source>
</evidence>
<dbReference type="Pfam" id="PF13305">
    <property type="entry name" value="TetR_C_33"/>
    <property type="match status" value="1"/>
</dbReference>
<dbReference type="InterPro" id="IPR025996">
    <property type="entry name" value="MT1864/Rv1816-like_C"/>
</dbReference>
<evidence type="ECO:0000256" key="3">
    <source>
        <dbReference type="ARBA" id="ARBA00023163"/>
    </source>
</evidence>
<keyword evidence="2 4" id="KW-0238">DNA-binding</keyword>
<gene>
    <name evidence="6" type="ORF">D3P05_11160</name>
</gene>
<dbReference type="AlphaFoldDB" id="A0A419A6F4"/>
<organism evidence="6 7">
    <name type="scientific">Paracoccus siganidrum</name>
    <dbReference type="NCBI Taxonomy" id="1276757"/>
    <lineage>
        <taxon>Bacteria</taxon>
        <taxon>Pseudomonadati</taxon>
        <taxon>Pseudomonadota</taxon>
        <taxon>Alphaproteobacteria</taxon>
        <taxon>Rhodobacterales</taxon>
        <taxon>Paracoccaceae</taxon>
        <taxon>Paracoccus</taxon>
    </lineage>
</organism>
<dbReference type="EMBL" id="QZEW01000041">
    <property type="protein sequence ID" value="RJL14485.1"/>
    <property type="molecule type" value="Genomic_DNA"/>
</dbReference>
<dbReference type="OrthoDB" id="7056813at2"/>
<evidence type="ECO:0000313" key="7">
    <source>
        <dbReference type="Proteomes" id="UP000283587"/>
    </source>
</evidence>
<dbReference type="PROSITE" id="PS50977">
    <property type="entry name" value="HTH_TETR_2"/>
    <property type="match status" value="1"/>
</dbReference>
<dbReference type="SUPFAM" id="SSF48498">
    <property type="entry name" value="Tetracyclin repressor-like, C-terminal domain"/>
    <property type="match status" value="1"/>
</dbReference>
<name>A0A419A6F4_9RHOB</name>
<reference evidence="7" key="1">
    <citation type="submission" date="2018-09" db="EMBL/GenBank/DDBJ databases">
        <title>Paracoccus onubensis nov. sp. a moderate halophilic bacterium isolated from Gruta de las Maravillas (Aracena, Spain).</title>
        <authorList>
            <person name="Jurado V."/>
            <person name="Gutierrez-Patricio S."/>
            <person name="Gonzalez-Pimentel J.L."/>
            <person name="Miller A.Z."/>
            <person name="Laiz L."/>
            <person name="Saiz-Jimenez C."/>
        </authorList>
    </citation>
    <scope>NUCLEOTIDE SEQUENCE [LARGE SCALE GENOMIC DNA]</scope>
    <source>
        <strain evidence="7">DSM 26381</strain>
    </source>
</reference>
<proteinExistence type="predicted"/>
<evidence type="ECO:0000256" key="2">
    <source>
        <dbReference type="ARBA" id="ARBA00023125"/>
    </source>
</evidence>
<dbReference type="SUPFAM" id="SSF46689">
    <property type="entry name" value="Homeodomain-like"/>
    <property type="match status" value="1"/>
</dbReference>
<sequence length="209" mass="22398">MFYTVKFNATACNAMSAARPRDGRNGLRDTLIEAGIALLEDAGIGGLTLRRAAARAGVSHAAPAYHFDGLQGLKNAIARRGFELFLAQLAQVLARPAPQPFARLLACNLAYIGFADAHPGLFHVMFEEADHGRDAGLRQVAQECHDVLGMICAPFSGGDAALAPAVWALTHGFAVLHLGQARPDRPLPAQDYERHLRLLLADRIDAAGR</sequence>
<feature type="DNA-binding region" description="H-T-H motif" evidence="4">
    <location>
        <begin position="48"/>
        <end position="67"/>
    </location>
</feature>
<evidence type="ECO:0000259" key="5">
    <source>
        <dbReference type="PROSITE" id="PS50977"/>
    </source>
</evidence>
<dbReference type="InterPro" id="IPR001647">
    <property type="entry name" value="HTH_TetR"/>
</dbReference>
<keyword evidence="1" id="KW-0805">Transcription regulation</keyword>
<dbReference type="PANTHER" id="PTHR30055">
    <property type="entry name" value="HTH-TYPE TRANSCRIPTIONAL REGULATOR RUTR"/>
    <property type="match status" value="1"/>
</dbReference>
<dbReference type="GO" id="GO:0000976">
    <property type="term" value="F:transcription cis-regulatory region binding"/>
    <property type="evidence" value="ECO:0007669"/>
    <property type="project" value="TreeGrafter"/>
</dbReference>
<protein>
    <submittedName>
        <fullName evidence="6">TetR/AcrR family transcriptional regulator</fullName>
    </submittedName>
</protein>
<keyword evidence="7" id="KW-1185">Reference proteome</keyword>
<evidence type="ECO:0000256" key="1">
    <source>
        <dbReference type="ARBA" id="ARBA00023015"/>
    </source>
</evidence>
<dbReference type="GO" id="GO:0003700">
    <property type="term" value="F:DNA-binding transcription factor activity"/>
    <property type="evidence" value="ECO:0007669"/>
    <property type="project" value="TreeGrafter"/>
</dbReference>
<dbReference type="InterPro" id="IPR050109">
    <property type="entry name" value="HTH-type_TetR-like_transc_reg"/>
</dbReference>
<feature type="domain" description="HTH tetR-type" evidence="5">
    <location>
        <begin position="25"/>
        <end position="85"/>
    </location>
</feature>
<dbReference type="InterPro" id="IPR036271">
    <property type="entry name" value="Tet_transcr_reg_TetR-rel_C_sf"/>
</dbReference>
<accession>A0A419A6F4</accession>
<dbReference type="PANTHER" id="PTHR30055:SF220">
    <property type="entry name" value="TETR-FAMILY REGULATORY PROTEIN"/>
    <property type="match status" value="1"/>
</dbReference>
<dbReference type="Gene3D" id="1.10.357.10">
    <property type="entry name" value="Tetracycline Repressor, domain 2"/>
    <property type="match status" value="1"/>
</dbReference>